<evidence type="ECO:0000313" key="2">
    <source>
        <dbReference type="EMBL" id="CAI0386533.1"/>
    </source>
</evidence>
<dbReference type="Proteomes" id="UP001154282">
    <property type="component" value="Unassembled WGS sequence"/>
</dbReference>
<comment type="caution">
    <text evidence="2">The sequence shown here is derived from an EMBL/GenBank/DDBJ whole genome shotgun (WGS) entry which is preliminary data.</text>
</comment>
<evidence type="ECO:0000256" key="1">
    <source>
        <dbReference type="SAM" id="MobiDB-lite"/>
    </source>
</evidence>
<organism evidence="2 3">
    <name type="scientific">Linum tenue</name>
    <dbReference type="NCBI Taxonomy" id="586396"/>
    <lineage>
        <taxon>Eukaryota</taxon>
        <taxon>Viridiplantae</taxon>
        <taxon>Streptophyta</taxon>
        <taxon>Embryophyta</taxon>
        <taxon>Tracheophyta</taxon>
        <taxon>Spermatophyta</taxon>
        <taxon>Magnoliopsida</taxon>
        <taxon>eudicotyledons</taxon>
        <taxon>Gunneridae</taxon>
        <taxon>Pentapetalae</taxon>
        <taxon>rosids</taxon>
        <taxon>fabids</taxon>
        <taxon>Malpighiales</taxon>
        <taxon>Linaceae</taxon>
        <taxon>Linum</taxon>
    </lineage>
</organism>
<protein>
    <submittedName>
        <fullName evidence="2">Uncharacterized protein</fullName>
    </submittedName>
</protein>
<evidence type="ECO:0000313" key="3">
    <source>
        <dbReference type="Proteomes" id="UP001154282"/>
    </source>
</evidence>
<dbReference type="AlphaFoldDB" id="A0AAV0HNL3"/>
<name>A0AAV0HNL3_9ROSI</name>
<accession>A0AAV0HNL3</accession>
<sequence length="43" mass="5071">FFHREKKNQSERSRANRGTSGRISKAQFLSYTDPKIPNFLNSR</sequence>
<dbReference type="EMBL" id="CAMGYJ010000002">
    <property type="protein sequence ID" value="CAI0386532.1"/>
    <property type="molecule type" value="Genomic_DNA"/>
</dbReference>
<gene>
    <name evidence="2" type="ORF">LITE_LOCUS5146</name>
</gene>
<feature type="non-terminal residue" evidence="2">
    <location>
        <position position="1"/>
    </location>
</feature>
<dbReference type="EMBL" id="CAMGYJ010000002">
    <property type="protein sequence ID" value="CAI0386533.1"/>
    <property type="molecule type" value="Genomic_DNA"/>
</dbReference>
<keyword evidence="3" id="KW-1185">Reference proteome</keyword>
<reference evidence="2" key="1">
    <citation type="submission" date="2022-08" db="EMBL/GenBank/DDBJ databases">
        <authorList>
            <person name="Gutierrez-Valencia J."/>
        </authorList>
    </citation>
    <scope>NUCLEOTIDE SEQUENCE</scope>
</reference>
<feature type="compositionally biased region" description="Polar residues" evidence="1">
    <location>
        <begin position="16"/>
        <end position="29"/>
    </location>
</feature>
<proteinExistence type="predicted"/>
<feature type="region of interest" description="Disordered" evidence="1">
    <location>
        <begin position="1"/>
        <end position="29"/>
    </location>
</feature>